<keyword evidence="4" id="KW-1185">Reference proteome</keyword>
<feature type="transmembrane region" description="Helical" evidence="2">
    <location>
        <begin position="117"/>
        <end position="134"/>
    </location>
</feature>
<evidence type="ECO:0000256" key="1">
    <source>
        <dbReference type="SAM" id="Coils"/>
    </source>
</evidence>
<proteinExistence type="predicted"/>
<feature type="transmembrane region" description="Helical" evidence="2">
    <location>
        <begin position="146"/>
        <end position="169"/>
    </location>
</feature>
<keyword evidence="1" id="KW-0175">Coiled coil</keyword>
<keyword evidence="2" id="KW-1133">Transmembrane helix</keyword>
<evidence type="ECO:0000313" key="3">
    <source>
        <dbReference type="EMBL" id="MFC4333657.1"/>
    </source>
</evidence>
<reference evidence="4" key="1">
    <citation type="journal article" date="2019" name="Int. J. Syst. Evol. Microbiol.">
        <title>The Global Catalogue of Microorganisms (GCM) 10K type strain sequencing project: providing services to taxonomists for standard genome sequencing and annotation.</title>
        <authorList>
            <consortium name="The Broad Institute Genomics Platform"/>
            <consortium name="The Broad Institute Genome Sequencing Center for Infectious Disease"/>
            <person name="Wu L."/>
            <person name="Ma J."/>
        </authorList>
    </citation>
    <scope>NUCLEOTIDE SEQUENCE [LARGE SCALE GENOMIC DNA]</scope>
    <source>
        <strain evidence="4">IBRC-M 10908</strain>
    </source>
</reference>
<dbReference type="RefSeq" id="WP_380617395.1">
    <property type="nucleotide sequence ID" value="NZ_JBHSDK010000001.1"/>
</dbReference>
<feature type="transmembrane region" description="Helical" evidence="2">
    <location>
        <begin position="190"/>
        <end position="210"/>
    </location>
</feature>
<evidence type="ECO:0000313" key="4">
    <source>
        <dbReference type="Proteomes" id="UP001595823"/>
    </source>
</evidence>
<evidence type="ECO:0000256" key="2">
    <source>
        <dbReference type="SAM" id="Phobius"/>
    </source>
</evidence>
<gene>
    <name evidence="3" type="ORF">ACFPET_00385</name>
</gene>
<sequence length="212" mass="23603">MSYTDYTDAVHELRQWEQSQDEELRRLQDDLGAQKSSLRELRRAIDRERDQLADACSKLRTEVPRGTDIEAVEGDTKTLLRDGKVAVREAGDERMAALRQGELPSFLPKAPHVIREGVVYGLAMLGSFLFQNVALAQTGGRDYDGVLWIIMLPPVAAAMVGWAVMSNVNRPRLAGYHRGGRRTKGAEKRNPRLGVAMALITIGSMFYIVYGG</sequence>
<accession>A0ABV8TSJ8</accession>
<keyword evidence="2" id="KW-0812">Transmembrane</keyword>
<dbReference type="EMBL" id="JBHSDK010000001">
    <property type="protein sequence ID" value="MFC4333657.1"/>
    <property type="molecule type" value="Genomic_DNA"/>
</dbReference>
<comment type="caution">
    <text evidence="3">The sequence shown here is derived from an EMBL/GenBank/DDBJ whole genome shotgun (WGS) entry which is preliminary data.</text>
</comment>
<protein>
    <submittedName>
        <fullName evidence="3">Uncharacterized protein</fullName>
    </submittedName>
</protein>
<dbReference type="Proteomes" id="UP001595823">
    <property type="component" value="Unassembled WGS sequence"/>
</dbReference>
<keyword evidence="2" id="KW-0472">Membrane</keyword>
<name>A0ABV8TSJ8_9ACTN</name>
<organism evidence="3 4">
    <name type="scientific">Salininema proteolyticum</name>
    <dbReference type="NCBI Taxonomy" id="1607685"/>
    <lineage>
        <taxon>Bacteria</taxon>
        <taxon>Bacillati</taxon>
        <taxon>Actinomycetota</taxon>
        <taxon>Actinomycetes</taxon>
        <taxon>Glycomycetales</taxon>
        <taxon>Glycomycetaceae</taxon>
        <taxon>Salininema</taxon>
    </lineage>
</organism>
<feature type="coiled-coil region" evidence="1">
    <location>
        <begin position="24"/>
        <end position="58"/>
    </location>
</feature>